<keyword evidence="1" id="KW-0812">Transmembrane</keyword>
<feature type="transmembrane region" description="Helical" evidence="1">
    <location>
        <begin position="73"/>
        <end position="91"/>
    </location>
</feature>
<keyword evidence="1" id="KW-0472">Membrane</keyword>
<gene>
    <name evidence="2" type="ORF">SPHA_64171</name>
</gene>
<feature type="transmembrane region" description="Helical" evidence="1">
    <location>
        <begin position="21"/>
        <end position="39"/>
    </location>
</feature>
<feature type="transmembrane region" description="Helical" evidence="1">
    <location>
        <begin position="45"/>
        <end position="66"/>
    </location>
</feature>
<evidence type="ECO:0000256" key="1">
    <source>
        <dbReference type="SAM" id="Phobius"/>
    </source>
</evidence>
<keyword evidence="1" id="KW-1133">Transmembrane helix</keyword>
<comment type="caution">
    <text evidence="2">The sequence shown here is derived from an EMBL/GenBank/DDBJ whole genome shotgun (WGS) entry which is preliminary data.</text>
</comment>
<dbReference type="EMBL" id="CAHIKZ030004620">
    <property type="protein sequence ID" value="CAE1312980.1"/>
    <property type="molecule type" value="Genomic_DNA"/>
</dbReference>
<accession>A0A812E200</accession>
<reference evidence="2" key="1">
    <citation type="submission" date="2021-01" db="EMBL/GenBank/DDBJ databases">
        <authorList>
            <person name="Li R."/>
            <person name="Bekaert M."/>
        </authorList>
    </citation>
    <scope>NUCLEOTIDE SEQUENCE</scope>
    <source>
        <strain evidence="2">Farmed</strain>
    </source>
</reference>
<sequence length="166" mass="19421">MKRSKRISCIYSNGRMSSVVGVGNLFLSFSAFLSPLFYASFFLNLYTLSFPLFLSPFLSKILHLLYDCRSSTVSVVTLVYTLSFFKFIRLFKSLDFYFSTPSLFHDLSLSFLFLLSLFRVLFHSFFLHIMHLPRFHLLTSLSLSFPMFFLNFSISFISPFFYPLTL</sequence>
<dbReference type="Proteomes" id="UP000597762">
    <property type="component" value="Unassembled WGS sequence"/>
</dbReference>
<keyword evidence="3" id="KW-1185">Reference proteome</keyword>
<feature type="transmembrane region" description="Helical" evidence="1">
    <location>
        <begin position="111"/>
        <end position="129"/>
    </location>
</feature>
<protein>
    <submittedName>
        <fullName evidence="2">Uncharacterized protein</fullName>
    </submittedName>
</protein>
<name>A0A812E200_ACAPH</name>
<proteinExistence type="predicted"/>
<dbReference type="AlphaFoldDB" id="A0A812E200"/>
<organism evidence="2 3">
    <name type="scientific">Acanthosepion pharaonis</name>
    <name type="common">Pharaoh cuttlefish</name>
    <name type="synonym">Sepia pharaonis</name>
    <dbReference type="NCBI Taxonomy" id="158019"/>
    <lineage>
        <taxon>Eukaryota</taxon>
        <taxon>Metazoa</taxon>
        <taxon>Spiralia</taxon>
        <taxon>Lophotrochozoa</taxon>
        <taxon>Mollusca</taxon>
        <taxon>Cephalopoda</taxon>
        <taxon>Coleoidea</taxon>
        <taxon>Decapodiformes</taxon>
        <taxon>Sepiida</taxon>
        <taxon>Sepiina</taxon>
        <taxon>Sepiidae</taxon>
        <taxon>Acanthosepion</taxon>
    </lineage>
</organism>
<feature type="transmembrane region" description="Helical" evidence="1">
    <location>
        <begin position="141"/>
        <end position="162"/>
    </location>
</feature>
<evidence type="ECO:0000313" key="2">
    <source>
        <dbReference type="EMBL" id="CAE1312980.1"/>
    </source>
</evidence>
<evidence type="ECO:0000313" key="3">
    <source>
        <dbReference type="Proteomes" id="UP000597762"/>
    </source>
</evidence>